<protein>
    <submittedName>
        <fullName evidence="1">17180_t:CDS:1</fullName>
    </submittedName>
</protein>
<comment type="caution">
    <text evidence="1">The sequence shown here is derived from an EMBL/GenBank/DDBJ whole genome shotgun (WGS) entry which is preliminary data.</text>
</comment>
<dbReference type="AlphaFoldDB" id="A0A9W4SJN7"/>
<dbReference type="InterPro" id="IPR013761">
    <property type="entry name" value="SAM/pointed_sf"/>
</dbReference>
<reference evidence="1" key="1">
    <citation type="submission" date="2022-08" db="EMBL/GenBank/DDBJ databases">
        <authorList>
            <person name="Kallberg Y."/>
            <person name="Tangrot J."/>
            <person name="Rosling A."/>
        </authorList>
    </citation>
    <scope>NUCLEOTIDE SEQUENCE</scope>
    <source>
        <strain evidence="1">Wild A</strain>
    </source>
</reference>
<evidence type="ECO:0000313" key="1">
    <source>
        <dbReference type="EMBL" id="CAI2170735.1"/>
    </source>
</evidence>
<evidence type="ECO:0000313" key="2">
    <source>
        <dbReference type="Proteomes" id="UP001153678"/>
    </source>
</evidence>
<dbReference type="OrthoDB" id="10020333at2759"/>
<accession>A0A9W4SJN7</accession>
<sequence>MLFNVAGFSIKVPSDLPLSDLPLPTVEKVKKLDTSEKLNDFLKGRLNNVDKHIDKLTAQEVIGKTFLTLIQDDLLSINIPLGLAKQIIQLINNIQGVKGQPDAIQCSTDTTPLLYNLKSDTILSVVEVKPEQLMSDLINDEIELLNAYNTALIAEDDGSTVYIKHMKIIRIVRQLFGHTEDNTSFLEYMYYFEKLSTTNLVAHSSLSNTDGYDRENSRHLRFKASKFGVLHEAFIFILTLLARESFANVSNITKEKKQLAINSLLVIHARGVKHENGRRAGHGIS</sequence>
<dbReference type="Proteomes" id="UP001153678">
    <property type="component" value="Unassembled WGS sequence"/>
</dbReference>
<name>A0A9W4SJN7_9GLOM</name>
<keyword evidence="2" id="KW-1185">Reference proteome</keyword>
<proteinExistence type="predicted"/>
<gene>
    <name evidence="1" type="ORF">FWILDA_LOCUS4727</name>
</gene>
<dbReference type="EMBL" id="CAMKVN010000735">
    <property type="protein sequence ID" value="CAI2170735.1"/>
    <property type="molecule type" value="Genomic_DNA"/>
</dbReference>
<dbReference type="Gene3D" id="1.10.150.50">
    <property type="entry name" value="Transcription Factor, Ets-1"/>
    <property type="match status" value="1"/>
</dbReference>
<organism evidence="1 2">
    <name type="scientific">Funneliformis geosporum</name>
    <dbReference type="NCBI Taxonomy" id="1117311"/>
    <lineage>
        <taxon>Eukaryota</taxon>
        <taxon>Fungi</taxon>
        <taxon>Fungi incertae sedis</taxon>
        <taxon>Mucoromycota</taxon>
        <taxon>Glomeromycotina</taxon>
        <taxon>Glomeromycetes</taxon>
        <taxon>Glomerales</taxon>
        <taxon>Glomeraceae</taxon>
        <taxon>Funneliformis</taxon>
    </lineage>
</organism>